<dbReference type="Proteomes" id="UP000231530">
    <property type="component" value="Unassembled WGS sequence"/>
</dbReference>
<gene>
    <name evidence="3" type="ORF">COU32_03225</name>
</gene>
<keyword evidence="2" id="KW-0472">Membrane</keyword>
<keyword evidence="2" id="KW-0812">Transmembrane</keyword>
<keyword evidence="1" id="KW-0175">Coiled coil</keyword>
<proteinExistence type="predicted"/>
<sequence length="183" mass="20973">MLHRLSLKKQFYIISSTLFLGSLLLGVFIIYPTLKRMFMVSDDIKGIQQELEQEYNSTQAMRRTLRELDSISQEVESYKDIAMPYGDELTIIEKLEALATNHNLRQTLGATRSNIPDPTVGLPYYTFSFVLNGSFEDLFSYIQTLEAQSYYVLIDGIKIQKATDAGQATLRFDARIYTRSTPE</sequence>
<dbReference type="Gene3D" id="3.30.70.60">
    <property type="match status" value="1"/>
</dbReference>
<evidence type="ECO:0000256" key="1">
    <source>
        <dbReference type="SAM" id="Coils"/>
    </source>
</evidence>
<feature type="transmembrane region" description="Helical" evidence="2">
    <location>
        <begin position="12"/>
        <end position="31"/>
    </location>
</feature>
<dbReference type="AlphaFoldDB" id="A0A2H0TXM6"/>
<dbReference type="EMBL" id="PFBY01000036">
    <property type="protein sequence ID" value="PIR76256.1"/>
    <property type="molecule type" value="Genomic_DNA"/>
</dbReference>
<evidence type="ECO:0008006" key="5">
    <source>
        <dbReference type="Google" id="ProtNLM"/>
    </source>
</evidence>
<protein>
    <recommendedName>
        <fullName evidence="5">Type 4a pilus biogenesis protein PilO</fullName>
    </recommendedName>
</protein>
<evidence type="ECO:0000313" key="4">
    <source>
        <dbReference type="Proteomes" id="UP000231530"/>
    </source>
</evidence>
<reference evidence="4" key="1">
    <citation type="submission" date="2017-09" db="EMBL/GenBank/DDBJ databases">
        <title>Depth-based differentiation of microbial function through sediment-hosted aquifers and enrichment of novel symbionts in the deep terrestrial subsurface.</title>
        <authorList>
            <person name="Probst A.J."/>
            <person name="Ladd B."/>
            <person name="Jarett J.K."/>
            <person name="Geller-Mcgrath D.E."/>
            <person name="Sieber C.M.K."/>
            <person name="Emerson J.B."/>
            <person name="Anantharaman K."/>
            <person name="Thomas B.C."/>
            <person name="Malmstrom R."/>
            <person name="Stieglmeier M."/>
            <person name="Klingl A."/>
            <person name="Woyke T."/>
            <person name="Ryan C.M."/>
            <person name="Banfield J.F."/>
        </authorList>
    </citation>
    <scope>NUCLEOTIDE SEQUENCE [LARGE SCALE GENOMIC DNA]</scope>
</reference>
<keyword evidence="2" id="KW-1133">Transmembrane helix</keyword>
<organism evidence="3 4">
    <name type="scientific">Candidatus Magasanikbacteria bacterium CG10_big_fil_rev_8_21_14_0_10_42_10</name>
    <dbReference type="NCBI Taxonomy" id="1974649"/>
    <lineage>
        <taxon>Bacteria</taxon>
        <taxon>Candidatus Magasanikiibacteriota</taxon>
    </lineage>
</organism>
<feature type="coiled-coil region" evidence="1">
    <location>
        <begin position="48"/>
        <end position="81"/>
    </location>
</feature>
<dbReference type="InterPro" id="IPR014717">
    <property type="entry name" value="Transl_elong_EF1B/ribsomal_bS6"/>
</dbReference>
<evidence type="ECO:0000256" key="2">
    <source>
        <dbReference type="SAM" id="Phobius"/>
    </source>
</evidence>
<comment type="caution">
    <text evidence="3">The sequence shown here is derived from an EMBL/GenBank/DDBJ whole genome shotgun (WGS) entry which is preliminary data.</text>
</comment>
<name>A0A2H0TXM6_9BACT</name>
<evidence type="ECO:0000313" key="3">
    <source>
        <dbReference type="EMBL" id="PIR76256.1"/>
    </source>
</evidence>
<accession>A0A2H0TXM6</accession>